<accession>A0ABT4BQC7</accession>
<dbReference type="SUPFAM" id="SSF53850">
    <property type="entry name" value="Periplasmic binding protein-like II"/>
    <property type="match status" value="1"/>
</dbReference>
<name>A0ABT4BQC7_9FIRM</name>
<dbReference type="Proteomes" id="UP001082703">
    <property type="component" value="Unassembled WGS sequence"/>
</dbReference>
<keyword evidence="4" id="KW-1185">Reference proteome</keyword>
<proteinExistence type="predicted"/>
<reference evidence="3 4" key="1">
    <citation type="submission" date="2022-11" db="EMBL/GenBank/DDBJ databases">
        <authorList>
            <person name="Caiyu Z."/>
        </authorList>
    </citation>
    <scope>NUCLEOTIDE SEQUENCE [LARGE SCALE GENOMIC DNA]</scope>
    <source>
        <strain evidence="3 4">YR-4</strain>
    </source>
</reference>
<evidence type="ECO:0000313" key="4">
    <source>
        <dbReference type="Proteomes" id="UP001082703"/>
    </source>
</evidence>
<organism evidence="3 4">
    <name type="scientific">Caproiciproducens galactitolivorans</name>
    <dbReference type="NCBI Taxonomy" id="642589"/>
    <lineage>
        <taxon>Bacteria</taxon>
        <taxon>Bacillati</taxon>
        <taxon>Bacillota</taxon>
        <taxon>Clostridia</taxon>
        <taxon>Eubacteriales</taxon>
        <taxon>Acutalibacteraceae</taxon>
        <taxon>Caproiciproducens</taxon>
    </lineage>
</organism>
<sequence length="348" mass="37169">MKLTKKITAFSLAVCMAVTVFSGCAKTSSPASSQAEASSRPSSGAQSAPQQKTTIKIAALKGPTGLGMLQLMSENDAKTATENYEFTIVNSPDEIVSKISKGEVDAAAVPTNLAAVLYNKTGGKVQMAAVNTLGVLSVLTDGETVHSIKDLKGKTVYSSGQGAVPEYAFNYILKQNGLTVGKDVKVEFKAEHEELASLAATGKVKIALLPEPFVTQVMTKNKNMKVALDLTKEWDAASAGKSVLTMGCLIVRKDFAEKNKAAFNAFLDEYKKSAEFTNSNVDEEAALSEKYQIMPAAVAKKAIPNCNIVYIDGNEMKTKIPDFLNILYTANKKSVGGNLPGEDFYYAK</sequence>
<feature type="chain" id="PRO_5046664138" evidence="2">
    <location>
        <begin position="26"/>
        <end position="348"/>
    </location>
</feature>
<dbReference type="Gene3D" id="3.40.190.10">
    <property type="entry name" value="Periplasmic binding protein-like II"/>
    <property type="match status" value="2"/>
</dbReference>
<dbReference type="PANTHER" id="PTHR30024:SF46">
    <property type="entry name" value="ABC TRANSPORTER, SUBSTRATE-BINDING LIPOPROTEIN"/>
    <property type="match status" value="1"/>
</dbReference>
<protein>
    <submittedName>
        <fullName evidence="3">ABC transporter substrate-binding protein</fullName>
    </submittedName>
</protein>
<evidence type="ECO:0000313" key="3">
    <source>
        <dbReference type="EMBL" id="MCY1713086.1"/>
    </source>
</evidence>
<dbReference type="RefSeq" id="WP_268057094.1">
    <property type="nucleotide sequence ID" value="NZ_JAPOHA010000002.1"/>
</dbReference>
<dbReference type="PROSITE" id="PS51257">
    <property type="entry name" value="PROKAR_LIPOPROTEIN"/>
    <property type="match status" value="1"/>
</dbReference>
<dbReference type="PANTHER" id="PTHR30024">
    <property type="entry name" value="ALIPHATIC SULFONATES-BINDING PROTEIN-RELATED"/>
    <property type="match status" value="1"/>
</dbReference>
<feature type="region of interest" description="Disordered" evidence="1">
    <location>
        <begin position="30"/>
        <end position="52"/>
    </location>
</feature>
<dbReference type="PIRSF" id="PIRSF027386">
    <property type="entry name" value="UCP027386_ABC_sbc_TM0202"/>
    <property type="match status" value="1"/>
</dbReference>
<comment type="caution">
    <text evidence="3">The sequence shown here is derived from an EMBL/GenBank/DDBJ whole genome shotgun (WGS) entry which is preliminary data.</text>
</comment>
<dbReference type="InterPro" id="IPR027024">
    <property type="entry name" value="UCP027386_ABC_sbc_TM0202"/>
</dbReference>
<gene>
    <name evidence="3" type="ORF">OUY18_02300</name>
</gene>
<feature type="signal peptide" evidence="2">
    <location>
        <begin position="1"/>
        <end position="25"/>
    </location>
</feature>
<dbReference type="EMBL" id="JAPOHA010000002">
    <property type="protein sequence ID" value="MCY1713086.1"/>
    <property type="molecule type" value="Genomic_DNA"/>
</dbReference>
<evidence type="ECO:0000256" key="2">
    <source>
        <dbReference type="SAM" id="SignalP"/>
    </source>
</evidence>
<dbReference type="Pfam" id="PF12974">
    <property type="entry name" value="Phosphonate-bd"/>
    <property type="match status" value="1"/>
</dbReference>
<evidence type="ECO:0000256" key="1">
    <source>
        <dbReference type="SAM" id="MobiDB-lite"/>
    </source>
</evidence>
<keyword evidence="2" id="KW-0732">Signal</keyword>
<feature type="compositionally biased region" description="Low complexity" evidence="1">
    <location>
        <begin position="30"/>
        <end position="43"/>
    </location>
</feature>